<gene>
    <name evidence="9" type="primary">OFP19</name>
    <name evidence="11" type="synonym">LOC100285465</name>
    <name evidence="10" type="ORF">ZEAMMB73_Zm00001d009993</name>
</gene>
<dbReference type="GO" id="GO:0003677">
    <property type="term" value="F:DNA binding"/>
    <property type="evidence" value="ECO:0007669"/>
    <property type="project" value="InterPro"/>
</dbReference>
<dbReference type="GeneID" id="100285465"/>
<dbReference type="InterPro" id="IPR006458">
    <property type="entry name" value="Ovate_C"/>
</dbReference>
<reference evidence="9" key="2">
    <citation type="submission" date="2014-04" db="EMBL/GenBank/DDBJ databases">
        <title>The Maize TFome - Development of a transcription factor open reading frame collection for functional genomics.</title>
        <authorList>
            <person name="Burdo B."/>
            <person name="Gray J."/>
            <person name="Goetting-Minesky M.P."/>
            <person name="Wittler B."/>
            <person name="Hunt M."/>
            <person name="Li T."/>
            <person name="Velliquette D."/>
            <person name="Thomas J."/>
            <person name="Gentzel I."/>
            <person name="Dos Santos Brito M."/>
            <person name="Mejia-Guerra M.K."/>
            <person name="Connolly L.N."/>
            <person name="Qaisi D."/>
            <person name="Li W."/>
            <person name="Casas M.I."/>
            <person name="Doseff A.I."/>
            <person name="Grotewold E."/>
        </authorList>
    </citation>
    <scope>NUCLEOTIDE SEQUENCE</scope>
</reference>
<evidence type="ECO:0000256" key="4">
    <source>
        <dbReference type="ARBA" id="ARBA00023163"/>
    </source>
</evidence>
<dbReference type="Pfam" id="PF04844">
    <property type="entry name" value="Ovate"/>
    <property type="match status" value="1"/>
</dbReference>
<dbReference type="SMR" id="K7VEU9"/>
<evidence type="ECO:0000313" key="9">
    <source>
        <dbReference type="EMBL" id="AIB05264.1"/>
    </source>
</evidence>
<reference evidence="12" key="1">
    <citation type="journal article" date="2009" name="Science">
        <title>The B73 maize genome: complexity, diversity, and dynamics.</title>
        <authorList>
            <person name="Schnable P.S."/>
            <person name="Ware D."/>
            <person name="Fulton R.S."/>
            <person name="Stein J.C."/>
            <person name="Wei F."/>
            <person name="Pasternak S."/>
            <person name="Liang C."/>
            <person name="Zhang J."/>
            <person name="Fulton L."/>
            <person name="Graves T.A."/>
            <person name="Minx P."/>
            <person name="Reily A.D."/>
            <person name="Courtney L."/>
            <person name="Kruchowski S.S."/>
            <person name="Tomlinson C."/>
            <person name="Strong C."/>
            <person name="Delehaunty K."/>
            <person name="Fronick C."/>
            <person name="Courtney B."/>
            <person name="Rock S.M."/>
            <person name="Belter E."/>
            <person name="Du F."/>
            <person name="Kim K."/>
            <person name="Abbott R.M."/>
            <person name="Cotton M."/>
            <person name="Levy A."/>
            <person name="Marchetto P."/>
            <person name="Ochoa K."/>
            <person name="Jackson S.M."/>
            <person name="Gillam B."/>
            <person name="Chen W."/>
            <person name="Yan L."/>
            <person name="Higginbotham J."/>
            <person name="Cardenas M."/>
            <person name="Waligorski J."/>
            <person name="Applebaum E."/>
            <person name="Phelps L."/>
            <person name="Falcone J."/>
            <person name="Kanchi K."/>
            <person name="Thane T."/>
            <person name="Scimone A."/>
            <person name="Thane N."/>
            <person name="Henke J."/>
            <person name="Wang T."/>
            <person name="Ruppert J."/>
            <person name="Shah N."/>
            <person name="Rotter K."/>
            <person name="Hodges J."/>
            <person name="Ingenthron E."/>
            <person name="Cordes M."/>
            <person name="Kohlberg S."/>
            <person name="Sgro J."/>
            <person name="Delgado B."/>
            <person name="Mead K."/>
            <person name="Chinwalla A."/>
            <person name="Leonard S."/>
            <person name="Crouse K."/>
            <person name="Collura K."/>
            <person name="Kudrna D."/>
            <person name="Currie J."/>
            <person name="He R."/>
            <person name="Angelova A."/>
            <person name="Rajasekar S."/>
            <person name="Mueller T."/>
            <person name="Lomeli R."/>
            <person name="Scara G."/>
            <person name="Ko A."/>
            <person name="Delaney K."/>
            <person name="Wissotski M."/>
            <person name="Lopez G."/>
            <person name="Campos D."/>
            <person name="Braidotti M."/>
            <person name="Ashley E."/>
            <person name="Golser W."/>
            <person name="Kim H."/>
            <person name="Lee S."/>
            <person name="Lin J."/>
            <person name="Dujmic Z."/>
            <person name="Kim W."/>
            <person name="Talag J."/>
            <person name="Zuccolo A."/>
            <person name="Fan C."/>
            <person name="Sebastian A."/>
            <person name="Kramer M."/>
            <person name="Spiegel L."/>
            <person name="Nascimento L."/>
            <person name="Zutavern T."/>
            <person name="Miller B."/>
            <person name="Ambroise C."/>
            <person name="Muller S."/>
            <person name="Spooner W."/>
            <person name="Narechania A."/>
            <person name="Ren L."/>
            <person name="Wei S."/>
            <person name="Kumari S."/>
            <person name="Faga B."/>
            <person name="Levy M.J."/>
            <person name="McMahan L."/>
            <person name="Van Buren P."/>
            <person name="Vaughn M.W."/>
            <person name="Ying K."/>
            <person name="Yeh C.-T."/>
            <person name="Emrich S.J."/>
            <person name="Jia Y."/>
            <person name="Kalyanaraman A."/>
            <person name="Hsia A.-P."/>
            <person name="Barbazuk W.B."/>
            <person name="Baucom R.S."/>
            <person name="Brutnell T.P."/>
            <person name="Carpita N.C."/>
            <person name="Chaparro C."/>
            <person name="Chia J.-M."/>
            <person name="Deragon J.-M."/>
            <person name="Estill J.C."/>
            <person name="Fu Y."/>
            <person name="Jeddeloh J.A."/>
            <person name="Han Y."/>
            <person name="Lee H."/>
            <person name="Li P."/>
            <person name="Lisch D.R."/>
            <person name="Liu S."/>
            <person name="Liu Z."/>
            <person name="Nagel D.H."/>
            <person name="McCann M.C."/>
            <person name="SanMiguel P."/>
            <person name="Myers A.M."/>
            <person name="Nettleton D."/>
            <person name="Nguyen J."/>
            <person name="Penning B.W."/>
            <person name="Ponnala L."/>
            <person name="Schneider K.L."/>
            <person name="Schwartz D.C."/>
            <person name="Sharma A."/>
            <person name="Soderlund C."/>
            <person name="Springer N.M."/>
            <person name="Sun Q."/>
            <person name="Wang H."/>
            <person name="Waterman M."/>
            <person name="Westerman R."/>
            <person name="Wolfgruber T.K."/>
            <person name="Yang L."/>
            <person name="Yu Y."/>
            <person name="Zhang L."/>
            <person name="Zhou S."/>
            <person name="Zhu Q."/>
            <person name="Bennetzen J.L."/>
            <person name="Dawe R.K."/>
            <person name="Jiang J."/>
            <person name="Jiang N."/>
            <person name="Presting G.G."/>
            <person name="Wessler S.R."/>
            <person name="Aluru S."/>
            <person name="Martienssen R.A."/>
            <person name="Clifton S.W."/>
            <person name="McCombie W.R."/>
            <person name="Wing R.A."/>
            <person name="Wilson R.K."/>
        </authorList>
    </citation>
    <scope>NUCLEOTIDE SEQUENCE [LARGE SCALE GENOMIC DNA]</scope>
    <source>
        <strain evidence="12">cv. B73</strain>
    </source>
</reference>
<evidence type="ECO:0000256" key="2">
    <source>
        <dbReference type="ARBA" id="ARBA00022491"/>
    </source>
</evidence>
<evidence type="ECO:0000313" key="12">
    <source>
        <dbReference type="Proteomes" id="UP000007305"/>
    </source>
</evidence>
<dbReference type="PROSITE" id="PS51754">
    <property type="entry name" value="OVATE"/>
    <property type="match status" value="1"/>
</dbReference>
<evidence type="ECO:0000313" key="10">
    <source>
        <dbReference type="EMBL" id="AQK93200.1"/>
    </source>
</evidence>
<dbReference type="InterPro" id="IPR038933">
    <property type="entry name" value="Ovate"/>
</dbReference>
<dbReference type="eggNOG" id="ENOG502RTS2">
    <property type="taxonomic scope" value="Eukaryota"/>
</dbReference>
<evidence type="ECO:0000256" key="3">
    <source>
        <dbReference type="ARBA" id="ARBA00023015"/>
    </source>
</evidence>
<dbReference type="NCBIfam" id="TIGR01568">
    <property type="entry name" value="A_thal_3678"/>
    <property type="match status" value="1"/>
</dbReference>
<dbReference type="EMBL" id="KJ727773">
    <property type="protein sequence ID" value="AIB05264.1"/>
    <property type="molecule type" value="Genomic_DNA"/>
</dbReference>
<dbReference type="EMBL" id="CM000784">
    <property type="protein sequence ID" value="AQK93200.1"/>
    <property type="molecule type" value="Genomic_DNA"/>
</dbReference>
<evidence type="ECO:0000256" key="7">
    <source>
        <dbReference type="SAM" id="MobiDB-lite"/>
    </source>
</evidence>
<reference evidence="11" key="5">
    <citation type="submission" date="2021-05" db="UniProtKB">
        <authorList>
            <consortium name="EnsemblPlants"/>
        </authorList>
    </citation>
    <scope>IDENTIFICATION</scope>
    <source>
        <strain evidence="11">cv. B73</strain>
    </source>
</reference>
<keyword evidence="5 6" id="KW-0539">Nucleus</keyword>
<keyword evidence="4 6" id="KW-0804">Transcription</keyword>
<comment type="subcellular location">
    <subcellularLocation>
        <location evidence="1 6">Nucleus</location>
    </subcellularLocation>
</comment>
<evidence type="ECO:0000259" key="8">
    <source>
        <dbReference type="PROSITE" id="PS51754"/>
    </source>
</evidence>
<dbReference type="KEGG" id="zma:100285465"/>
<keyword evidence="3 6" id="KW-0805">Transcription regulation</keyword>
<dbReference type="PANTHER" id="PTHR33057:SF200">
    <property type="entry name" value="TRANSCRIPTION REPRESSOR"/>
    <property type="match status" value="1"/>
</dbReference>
<reference evidence="11" key="4">
    <citation type="submission" date="2019-07" db="EMBL/GenBank/DDBJ databases">
        <authorList>
            <person name="Seetharam A."/>
            <person name="Woodhouse M."/>
            <person name="Cannon E."/>
        </authorList>
    </citation>
    <scope>NUCLEOTIDE SEQUENCE [LARGE SCALE GENOMIC DNA]</scope>
    <source>
        <strain evidence="11">cv. B73</strain>
    </source>
</reference>
<dbReference type="PANTHER" id="PTHR33057">
    <property type="entry name" value="TRANSCRIPTION REPRESSOR OFP7-RELATED"/>
    <property type="match status" value="1"/>
</dbReference>
<keyword evidence="12" id="KW-1185">Reference proteome</keyword>
<dbReference type="OrthoDB" id="1928390at2759"/>
<feature type="compositionally biased region" description="Gly residues" evidence="7">
    <location>
        <begin position="165"/>
        <end position="178"/>
    </location>
</feature>
<dbReference type="HOGENOM" id="CLU_036558_0_0_1"/>
<organism evidence="10">
    <name type="scientific">Zea mays</name>
    <name type="common">Maize</name>
    <dbReference type="NCBI Taxonomy" id="4577"/>
    <lineage>
        <taxon>Eukaryota</taxon>
        <taxon>Viridiplantae</taxon>
        <taxon>Streptophyta</taxon>
        <taxon>Embryophyta</taxon>
        <taxon>Tracheophyta</taxon>
        <taxon>Spermatophyta</taxon>
        <taxon>Magnoliopsida</taxon>
        <taxon>Liliopsida</taxon>
        <taxon>Poales</taxon>
        <taxon>Poaceae</taxon>
        <taxon>PACMAD clade</taxon>
        <taxon>Panicoideae</taxon>
        <taxon>Andropogonodae</taxon>
        <taxon>Andropogoneae</taxon>
        <taxon>Tripsacinae</taxon>
        <taxon>Zea</taxon>
    </lineage>
</organism>
<dbReference type="GO" id="GO:0005634">
    <property type="term" value="C:nucleus"/>
    <property type="evidence" value="ECO:0007669"/>
    <property type="project" value="UniProtKB-SubCell"/>
</dbReference>
<dbReference type="Proteomes" id="UP000007305">
    <property type="component" value="Chromosome 8"/>
</dbReference>
<feature type="domain" description="OVATE" evidence="8">
    <location>
        <begin position="191"/>
        <end position="250"/>
    </location>
</feature>
<dbReference type="AlphaFoldDB" id="K7VEU9"/>
<dbReference type="OMA" id="EACRIQK"/>
<dbReference type="STRING" id="4577.K7VEU9"/>
<evidence type="ECO:0000256" key="5">
    <source>
        <dbReference type="ARBA" id="ARBA00023242"/>
    </source>
</evidence>
<proteinExistence type="predicted"/>
<feature type="compositionally biased region" description="Low complexity" evidence="7">
    <location>
        <begin position="141"/>
        <end position="153"/>
    </location>
</feature>
<evidence type="ECO:0000256" key="1">
    <source>
        <dbReference type="ARBA" id="ARBA00004123"/>
    </source>
</evidence>
<dbReference type="Pfam" id="PF13724">
    <property type="entry name" value="DNA_binding_2"/>
    <property type="match status" value="1"/>
</dbReference>
<dbReference type="InterPro" id="IPR025830">
    <property type="entry name" value="DNA_bnd_dom_ovate"/>
</dbReference>
<protein>
    <recommendedName>
        <fullName evidence="6">Transcription repressor</fullName>
    </recommendedName>
    <alternativeName>
        <fullName evidence="6">Ovate family protein</fullName>
    </alternativeName>
</protein>
<sequence length="259" mass="29571">MSNHHRFKLSHLMPNSWFYKLRDMKKPRPASTRNRQTTRTWSKRSTSHYYHGAISPKPLLPVSPHRSYCYYLNTTHSTSLEKLHPSTSTSTLHRLNTKASDIQFPTDHHRRRPASRTMVIESKHEFQDLQLRPIRTRAVLTGSISGTSPSSPRLRSRRLPPAPNGAGGISTTGSAIGGGRRRTAARRSFAVVKASADPLRDFKESMVQMIVENDMSAPEDLQELLECYLSLNSMEYHGVIVEVFREIWLQIVHDIIDED</sequence>
<dbReference type="Gramene" id="Zm00001eb347230_T001">
    <property type="protein sequence ID" value="Zm00001eb347230_P001"/>
    <property type="gene ID" value="Zm00001eb347230"/>
</dbReference>
<name>K7VEU9_MAIZE</name>
<dbReference type="PaxDb" id="4577-GRMZM2G067376_P01"/>
<dbReference type="ExpressionAtlas" id="K7VEU9">
    <property type="expression patterns" value="baseline"/>
</dbReference>
<dbReference type="IntAct" id="K7VEU9">
    <property type="interactions" value="1"/>
</dbReference>
<comment type="function">
    <text evidence="6">Transcriptional repressor that regulates multiple aspects of plant growth and development.</text>
</comment>
<feature type="region of interest" description="Disordered" evidence="7">
    <location>
        <begin position="140"/>
        <end position="180"/>
    </location>
</feature>
<dbReference type="EnsemblPlants" id="Zm00001eb347230_T001">
    <property type="protein sequence ID" value="Zm00001eb347230_P001"/>
    <property type="gene ID" value="Zm00001eb347230"/>
</dbReference>
<dbReference type="GO" id="GO:0045892">
    <property type="term" value="P:negative regulation of DNA-templated transcription"/>
    <property type="evidence" value="ECO:0007669"/>
    <property type="project" value="UniProtKB-UniRule"/>
</dbReference>
<evidence type="ECO:0000313" key="11">
    <source>
        <dbReference type="EnsemblPlants" id="Zm00001eb347230_P001"/>
    </source>
</evidence>
<accession>K7VEU9</accession>
<keyword evidence="2 6" id="KW-0678">Repressor</keyword>
<evidence type="ECO:0000256" key="6">
    <source>
        <dbReference type="RuleBase" id="RU367028"/>
    </source>
</evidence>
<reference evidence="10" key="3">
    <citation type="submission" date="2015-12" db="EMBL/GenBank/DDBJ databases">
        <title>Update maize B73 reference genome by single molecule sequencing technologies.</title>
        <authorList>
            <consortium name="Maize Genome Sequencing Project"/>
            <person name="Ware D."/>
        </authorList>
    </citation>
    <scope>NUCLEOTIDE SEQUENCE</scope>
    <source>
        <tissue evidence="10">Seedling</tissue>
    </source>
</reference>